<dbReference type="InterPro" id="IPR007560">
    <property type="entry name" value="Restrct_endonuc_IV_Mrr"/>
</dbReference>
<dbReference type="PANTHER" id="PTHR30015:SF7">
    <property type="entry name" value="TYPE IV METHYL-DIRECTED RESTRICTION ENZYME ECOKMRR"/>
    <property type="match status" value="1"/>
</dbReference>
<dbReference type="InterPro" id="IPR011856">
    <property type="entry name" value="tRNA_endonuc-like_dom_sf"/>
</dbReference>
<protein>
    <submittedName>
        <fullName evidence="3">Restriction endonuclease</fullName>
    </submittedName>
</protein>
<reference evidence="3 4" key="1">
    <citation type="submission" date="2018-08" db="EMBL/GenBank/DDBJ databases">
        <title>Recombination of ecologically and evolutionarily significant loci maintains genetic cohesion in the Pseudomonas syringae species complex.</title>
        <authorList>
            <person name="Dillon M."/>
            <person name="Thakur S."/>
            <person name="Almeida R.N.D."/>
            <person name="Weir B.S."/>
            <person name="Guttman D.S."/>
        </authorList>
    </citation>
    <scope>NUCLEOTIDE SEQUENCE [LARGE SCALE GENOMIC DNA]</scope>
    <source>
        <strain evidence="3 4">ICMP 3353</strain>
    </source>
</reference>
<accession>A0A3M4M167</accession>
<dbReference type="Gene3D" id="3.40.1350.10">
    <property type="match status" value="1"/>
</dbReference>
<feature type="transmembrane region" description="Helical" evidence="1">
    <location>
        <begin position="21"/>
        <end position="47"/>
    </location>
</feature>
<sequence>MSRKPSSTLEALVHVAAKLPWWLSISLAIGIGAYLNSVASAPMPLLADARQLDTLLIHSAFKGFATFGQYILPITLLVGALVSFLARRKRRRLLESAALPGANTLTGISWHEFELLVGETLRHQGFSVQETGGNGPDGGVDLVIYKDGEKYLVQCKQWRAIQVGVPVVRELYGAMAAEGAVGGLVITSGRFSKPARQFASGRNLRLVDGELLNQWIARTRSVAPPLVEPVAPVEHKATAPVIEVPEPVQPAPPAEPVIQPVAPNCPHCKKSMIMKVARTGRNAGGNFWGCMDYPKCKGIRGIFPSM</sequence>
<keyword evidence="1" id="KW-1133">Transmembrane helix</keyword>
<comment type="caution">
    <text evidence="3">The sequence shown here is derived from an EMBL/GenBank/DDBJ whole genome shotgun (WGS) entry which is preliminary data.</text>
</comment>
<dbReference type="GO" id="GO:0003677">
    <property type="term" value="F:DNA binding"/>
    <property type="evidence" value="ECO:0007669"/>
    <property type="project" value="InterPro"/>
</dbReference>
<dbReference type="InterPro" id="IPR011335">
    <property type="entry name" value="Restrct_endonuc-II-like"/>
</dbReference>
<proteinExistence type="predicted"/>
<dbReference type="InterPro" id="IPR052906">
    <property type="entry name" value="Type_IV_Methyl-Rstrct_Enzyme"/>
</dbReference>
<evidence type="ECO:0000313" key="3">
    <source>
        <dbReference type="EMBL" id="RMQ47034.1"/>
    </source>
</evidence>
<organism evidence="3 4">
    <name type="scientific">Pseudomonas cichorii</name>
    <dbReference type="NCBI Taxonomy" id="36746"/>
    <lineage>
        <taxon>Bacteria</taxon>
        <taxon>Pseudomonadati</taxon>
        <taxon>Pseudomonadota</taxon>
        <taxon>Gammaproteobacteria</taxon>
        <taxon>Pseudomonadales</taxon>
        <taxon>Pseudomonadaceae</taxon>
        <taxon>Pseudomonas</taxon>
    </lineage>
</organism>
<dbReference type="Proteomes" id="UP000277236">
    <property type="component" value="Unassembled WGS sequence"/>
</dbReference>
<gene>
    <name evidence="3" type="ORF">ALQ04_00093</name>
</gene>
<feature type="domain" description="Restriction endonuclease type IV Mrr" evidence="2">
    <location>
        <begin position="107"/>
        <end position="216"/>
    </location>
</feature>
<feature type="transmembrane region" description="Helical" evidence="1">
    <location>
        <begin position="67"/>
        <end position="86"/>
    </location>
</feature>
<name>A0A3M4M167_PSECI</name>
<dbReference type="GO" id="GO:0015666">
    <property type="term" value="F:restriction endodeoxyribonuclease activity"/>
    <property type="evidence" value="ECO:0007669"/>
    <property type="project" value="TreeGrafter"/>
</dbReference>
<dbReference type="Pfam" id="PF04471">
    <property type="entry name" value="Mrr_cat"/>
    <property type="match status" value="1"/>
</dbReference>
<dbReference type="RefSeq" id="WP_122315634.1">
    <property type="nucleotide sequence ID" value="NZ_RBRE01000039.1"/>
</dbReference>
<keyword evidence="1" id="KW-0472">Membrane</keyword>
<dbReference type="PANTHER" id="PTHR30015">
    <property type="entry name" value="MRR RESTRICTION SYSTEM PROTEIN"/>
    <property type="match status" value="1"/>
</dbReference>
<dbReference type="AlphaFoldDB" id="A0A3M4M167"/>
<evidence type="ECO:0000259" key="2">
    <source>
        <dbReference type="Pfam" id="PF04471"/>
    </source>
</evidence>
<dbReference type="OrthoDB" id="5782056at2"/>
<dbReference type="EMBL" id="RBRE01000039">
    <property type="protein sequence ID" value="RMQ47034.1"/>
    <property type="molecule type" value="Genomic_DNA"/>
</dbReference>
<dbReference type="SUPFAM" id="SSF57783">
    <property type="entry name" value="Zinc beta-ribbon"/>
    <property type="match status" value="1"/>
</dbReference>
<keyword evidence="3" id="KW-0255">Endonuclease</keyword>
<dbReference type="SUPFAM" id="SSF52980">
    <property type="entry name" value="Restriction endonuclease-like"/>
    <property type="match status" value="1"/>
</dbReference>
<keyword evidence="3" id="KW-0378">Hydrolase</keyword>
<keyword evidence="3" id="KW-0540">Nuclease</keyword>
<dbReference type="Gene3D" id="3.30.65.10">
    <property type="entry name" value="Bacterial Topoisomerase I, domain 1"/>
    <property type="match status" value="1"/>
</dbReference>
<evidence type="ECO:0000313" key="4">
    <source>
        <dbReference type="Proteomes" id="UP000277236"/>
    </source>
</evidence>
<dbReference type="GO" id="GO:0009307">
    <property type="term" value="P:DNA restriction-modification system"/>
    <property type="evidence" value="ECO:0007669"/>
    <property type="project" value="InterPro"/>
</dbReference>
<keyword evidence="1" id="KW-0812">Transmembrane</keyword>
<evidence type="ECO:0000256" key="1">
    <source>
        <dbReference type="SAM" id="Phobius"/>
    </source>
</evidence>